<dbReference type="Proteomes" id="UP000054561">
    <property type="component" value="Unassembled WGS sequence"/>
</dbReference>
<feature type="compositionally biased region" description="Low complexity" evidence="1">
    <location>
        <begin position="714"/>
        <end position="732"/>
    </location>
</feature>
<evidence type="ECO:0008006" key="7">
    <source>
        <dbReference type="Google" id="ProtNLM"/>
    </source>
</evidence>
<dbReference type="Pfam" id="PF12879">
    <property type="entry name" value="SICA_C"/>
    <property type="match status" value="1"/>
</dbReference>
<dbReference type="EMBL" id="KQ001761">
    <property type="protein sequence ID" value="KJP85013.1"/>
    <property type="molecule type" value="Genomic_DNA"/>
</dbReference>
<feature type="compositionally biased region" description="Polar residues" evidence="1">
    <location>
        <begin position="771"/>
        <end position="789"/>
    </location>
</feature>
<feature type="region of interest" description="Disordered" evidence="1">
    <location>
        <begin position="253"/>
        <end position="313"/>
    </location>
</feature>
<keyword evidence="2" id="KW-0472">Membrane</keyword>
<dbReference type="AlphaFoldDB" id="A0A0D9QDC0"/>
<feature type="region of interest" description="Disordered" evidence="1">
    <location>
        <begin position="159"/>
        <end position="195"/>
    </location>
</feature>
<feature type="domain" description="Schizont-infected cell agglutination extracellular alpha" evidence="4">
    <location>
        <begin position="3"/>
        <end position="147"/>
    </location>
</feature>
<evidence type="ECO:0000256" key="2">
    <source>
        <dbReference type="SAM" id="Phobius"/>
    </source>
</evidence>
<dbReference type="InterPro" id="IPR024290">
    <property type="entry name" value="SICA_extracell_a"/>
</dbReference>
<dbReference type="InterPro" id="IPR024288">
    <property type="entry name" value="SICA_C"/>
</dbReference>
<protein>
    <recommendedName>
        <fullName evidence="7">Schizont-infected cell agglutination C-terminal domain-containing protein</fullName>
    </recommendedName>
</protein>
<dbReference type="GeneID" id="24270669"/>
<dbReference type="VEuPathDB" id="PlasmoDB:AK88_05355"/>
<feature type="region of interest" description="Disordered" evidence="1">
    <location>
        <begin position="591"/>
        <end position="822"/>
    </location>
</feature>
<dbReference type="OrthoDB" id="383264at2759"/>
<organism evidence="5 6">
    <name type="scientific">Plasmodium fragile</name>
    <dbReference type="NCBI Taxonomy" id="5857"/>
    <lineage>
        <taxon>Eukaryota</taxon>
        <taxon>Sar</taxon>
        <taxon>Alveolata</taxon>
        <taxon>Apicomplexa</taxon>
        <taxon>Aconoidasida</taxon>
        <taxon>Haemosporida</taxon>
        <taxon>Plasmodiidae</taxon>
        <taxon>Plasmodium</taxon>
        <taxon>Plasmodium (Plasmodium)</taxon>
    </lineage>
</organism>
<dbReference type="RefSeq" id="XP_012338380.1">
    <property type="nucleotide sequence ID" value="XM_012482957.1"/>
</dbReference>
<gene>
    <name evidence="5" type="ORF">AK88_05355</name>
</gene>
<evidence type="ECO:0000256" key="1">
    <source>
        <dbReference type="SAM" id="MobiDB-lite"/>
    </source>
</evidence>
<evidence type="ECO:0000313" key="6">
    <source>
        <dbReference type="Proteomes" id="UP000054561"/>
    </source>
</evidence>
<evidence type="ECO:0000259" key="4">
    <source>
        <dbReference type="Pfam" id="PF12887"/>
    </source>
</evidence>
<feature type="compositionally biased region" description="Low complexity" evidence="1">
    <location>
        <begin position="259"/>
        <end position="272"/>
    </location>
</feature>
<feature type="compositionally biased region" description="Pro residues" evidence="1">
    <location>
        <begin position="754"/>
        <end position="768"/>
    </location>
</feature>
<name>A0A0D9QDC0_PLAFR</name>
<accession>A0A0D9QDC0</accession>
<feature type="compositionally biased region" description="Polar residues" evidence="1">
    <location>
        <begin position="997"/>
        <end position="1014"/>
    </location>
</feature>
<feature type="compositionally biased region" description="Basic and acidic residues" evidence="1">
    <location>
        <begin position="610"/>
        <end position="620"/>
    </location>
</feature>
<sequence>MLSEVDDIFNELIRKIGASSGPIAGFCGSIYNTGDDGLCKNRCQEITKILLYMKGYDLTQTQALQTRTVHQADWTAFQEYLRCVLAGEALVRVYGSTRDHVDVMNKVKDELTPGKTFMQHTLESGICENRDWGKVIFQSHRMGTALQNRLEPLRKRLTPARGSAGQAPRKCGWDNAEGTDEDGDPTSDAKCNQNDVVIPPDDPLMTHIKDWVDTAGTFPQLKKVLDDMHKEGASKKKCEIEQKIRKGVEAVKDRVNPRKPATAAKPAAAKPAPVDHGSPAKPVAATPGPSVTPGATSSAAAGGQAGKGAAAGENGTKANVVECDADRARQHKARTVYVVPLPNKDEWNKWKQVLEDFKEYMDKKKEHANDYGANCDNAGWDDIRAPTEYYMGQKVADVVRCRVMSVAWGFANGWGPDNTIGRSGNTEEQERQNMRKCEVANIFGHLLQTKYCPTQQNWTRGVEYSRIAFQNMHSTGTTEASVMNGPVTAGKCTACGYQGYERWSRAINWNVVEWLLQEGKILEGLDKIEDGADCNMKWKEYKKYKLKHDGTGSVDEDKITDIKNAAKKIVEEAMKTIEKVTKVVEQKIQDIADTKPAAPSRASPGPIEGGSEKAGKDKSKPTCPAAGGSHTRHVGGGTLTVSVSFVPSSDPKDCSGSNSPKIPECTTPVESENNADDATIPGPPQQPQDASQTPPSASQPASAGTIDPSTTSAPGKPSSDTTTSSTGTGPDGTKTDKNDGDPAGTAVVDGGQEDPPPLNPPKPKPDPNPDQAGSSGSGDPSEAGSSGPASTGHGAGNTGGADDKTHKTADDPFGLDPNNPGTAVLGTVGGAFVEGIPPLVYHDTKGKGPDKNPDNTVPPIFTAKDIFLSTPVLIFFAFVTSLILLFFLGKYFAYLGKQRRRKFRTVRDVPSPPLDDEILEHLQRGAPPPDYGYTMIRDRRPGRLPAARRRRPPRVHKRTIIELHLEVHNECAAPEWENVKEHYLEILVEEFMGGHNGHSSSPDAPTTNQASSGHNPWFLQLKADWTQYLREHIAANEDHDVSGNSELGERGNIPSAELKKHAWKQWVEQQHRHMSTYTEEEWFQHLLNNVEEETVPQHGHAPAVEKDLEVEKVTAAQQRLRLRDLPRSQLHPQSYMKKPLNAKIWILILALVIEQCELESRLKEKELYVDDLLQTL</sequence>
<proteinExistence type="predicted"/>
<keyword evidence="6" id="KW-1185">Reference proteome</keyword>
<evidence type="ECO:0000259" key="3">
    <source>
        <dbReference type="Pfam" id="PF12879"/>
    </source>
</evidence>
<reference evidence="5 6" key="1">
    <citation type="submission" date="2014-03" db="EMBL/GenBank/DDBJ databases">
        <title>The Genome Sequence of Plasmodium fragile nilgiri.</title>
        <authorList>
            <consortium name="The Broad Institute Genomics Platform"/>
            <consortium name="The Broad Institute Genome Sequencing Center for Infectious Disease"/>
            <person name="Neafsey D."/>
            <person name="Duraisingh M."/>
            <person name="Young S.K."/>
            <person name="Zeng Q."/>
            <person name="Gargeya S."/>
            <person name="Abouelleil A."/>
            <person name="Alvarado L."/>
            <person name="Chapman S.B."/>
            <person name="Gainer-Dewar J."/>
            <person name="Goldberg J."/>
            <person name="Griggs A."/>
            <person name="Gujja S."/>
            <person name="Hansen M."/>
            <person name="Howarth C."/>
            <person name="Imamovic A."/>
            <person name="Larimer J."/>
            <person name="Pearson M."/>
            <person name="Poon T.W."/>
            <person name="Priest M."/>
            <person name="Roberts A."/>
            <person name="Saif S."/>
            <person name="Shea T."/>
            <person name="Sykes S."/>
            <person name="Wortman J."/>
            <person name="Nusbaum C."/>
            <person name="Birren B."/>
        </authorList>
    </citation>
    <scope>NUCLEOTIDE SEQUENCE [LARGE SCALE GENOMIC DNA]</scope>
    <source>
        <strain evidence="6">nilgiri</strain>
    </source>
</reference>
<dbReference type="Pfam" id="PF12887">
    <property type="entry name" value="SICA_alpha"/>
    <property type="match status" value="1"/>
</dbReference>
<feature type="transmembrane region" description="Helical" evidence="2">
    <location>
        <begin position="872"/>
        <end position="894"/>
    </location>
</feature>
<feature type="compositionally biased region" description="Basic and acidic residues" evidence="1">
    <location>
        <begin position="801"/>
        <end position="810"/>
    </location>
</feature>
<evidence type="ECO:0000313" key="5">
    <source>
        <dbReference type="EMBL" id="KJP85013.1"/>
    </source>
</evidence>
<keyword evidence="2" id="KW-0812">Transmembrane</keyword>
<feature type="compositionally biased region" description="Low complexity" evidence="1">
    <location>
        <begin position="294"/>
        <end position="313"/>
    </location>
</feature>
<feature type="domain" description="Schizont-infected cell agglutination C-terminal" evidence="3">
    <location>
        <begin position="890"/>
        <end position="994"/>
    </location>
</feature>
<feature type="compositionally biased region" description="Low complexity" evidence="1">
    <location>
        <begin position="687"/>
        <end position="703"/>
    </location>
</feature>
<feature type="region of interest" description="Disordered" evidence="1">
    <location>
        <begin position="994"/>
        <end position="1014"/>
    </location>
</feature>
<keyword evidence="2" id="KW-1133">Transmembrane helix</keyword>